<feature type="compositionally biased region" description="Polar residues" evidence="1">
    <location>
        <begin position="24"/>
        <end position="38"/>
    </location>
</feature>
<sequence>MGKDRACGPGLLTADSRRRRGEQQQHQYVDTSQGSNSVPEGEKTKDHAEVPTKGGSQTTMRQWSIRSKARRRRWRGIKPTRRQRDSKMFYQVALLLCLSILAAGSVGNIKKPVPSHEEQQSPSVPEKPVTRVWYFAAGLLLLAGVVKQTLLMTLQEEPQTQVESTTATADGKVDTQKVTVNEEFIRRKCIQMVLSNLAPPLVLLYGISAQAALIGTSALALMHFTEDVLEPMVVSSRMSPGTESTQPDEGFFDVGVGAARFVTLLAVTLVLGAKAKRRVPASKEREQPPTSAVGVNPLNSDMKHEGAQEPEMRPHDISKAAEEPERVLVEHPSVVRENELHVSERQGRAGGAAKRSGRDLVEIVAAALREENLEAAAGRQRRNKR</sequence>
<gene>
    <name evidence="3" type="ORF">CSUI_003292</name>
</gene>
<keyword evidence="2" id="KW-0812">Transmembrane</keyword>
<feature type="region of interest" description="Disordered" evidence="1">
    <location>
        <begin position="1"/>
        <end position="61"/>
    </location>
</feature>
<name>A0A2C6L5H8_9APIC</name>
<dbReference type="GeneID" id="94426701"/>
<proteinExistence type="predicted"/>
<keyword evidence="2" id="KW-1133">Transmembrane helix</keyword>
<evidence type="ECO:0000256" key="1">
    <source>
        <dbReference type="SAM" id="MobiDB-lite"/>
    </source>
</evidence>
<feature type="region of interest" description="Disordered" evidence="1">
    <location>
        <begin position="329"/>
        <end position="356"/>
    </location>
</feature>
<feature type="compositionally biased region" description="Basic and acidic residues" evidence="1">
    <location>
        <begin position="329"/>
        <end position="347"/>
    </location>
</feature>
<evidence type="ECO:0000313" key="4">
    <source>
        <dbReference type="Proteomes" id="UP000221165"/>
    </source>
</evidence>
<dbReference type="EMBL" id="MIGC01001439">
    <property type="protein sequence ID" value="PHJ22842.1"/>
    <property type="molecule type" value="Genomic_DNA"/>
</dbReference>
<feature type="transmembrane region" description="Helical" evidence="2">
    <location>
        <begin position="88"/>
        <end position="109"/>
    </location>
</feature>
<evidence type="ECO:0000256" key="2">
    <source>
        <dbReference type="SAM" id="Phobius"/>
    </source>
</evidence>
<feature type="region of interest" description="Disordered" evidence="1">
    <location>
        <begin position="277"/>
        <end position="315"/>
    </location>
</feature>
<keyword evidence="4" id="KW-1185">Reference proteome</keyword>
<feature type="compositionally biased region" description="Basic and acidic residues" evidence="1">
    <location>
        <begin position="301"/>
        <end position="315"/>
    </location>
</feature>
<organism evidence="3 4">
    <name type="scientific">Cystoisospora suis</name>
    <dbReference type="NCBI Taxonomy" id="483139"/>
    <lineage>
        <taxon>Eukaryota</taxon>
        <taxon>Sar</taxon>
        <taxon>Alveolata</taxon>
        <taxon>Apicomplexa</taxon>
        <taxon>Conoidasida</taxon>
        <taxon>Coccidia</taxon>
        <taxon>Eucoccidiorida</taxon>
        <taxon>Eimeriorina</taxon>
        <taxon>Sarcocystidae</taxon>
        <taxon>Cystoisospora</taxon>
    </lineage>
</organism>
<protein>
    <recommendedName>
        <fullName evidence="5">Transmembrane protein</fullName>
    </recommendedName>
</protein>
<feature type="transmembrane region" description="Helical" evidence="2">
    <location>
        <begin position="254"/>
        <end position="273"/>
    </location>
</feature>
<evidence type="ECO:0000313" key="3">
    <source>
        <dbReference type="EMBL" id="PHJ22842.1"/>
    </source>
</evidence>
<dbReference type="Proteomes" id="UP000221165">
    <property type="component" value="Unassembled WGS sequence"/>
</dbReference>
<comment type="caution">
    <text evidence="3">The sequence shown here is derived from an EMBL/GenBank/DDBJ whole genome shotgun (WGS) entry which is preliminary data.</text>
</comment>
<evidence type="ECO:0008006" key="5">
    <source>
        <dbReference type="Google" id="ProtNLM"/>
    </source>
</evidence>
<reference evidence="3 4" key="1">
    <citation type="journal article" date="2017" name="Int. J. Parasitol.">
        <title>The genome of the protozoan parasite Cystoisospora suis and a reverse vaccinology approach to identify vaccine candidates.</title>
        <authorList>
            <person name="Palmieri N."/>
            <person name="Shrestha A."/>
            <person name="Ruttkowski B."/>
            <person name="Beck T."/>
            <person name="Vogl C."/>
            <person name="Tomley F."/>
            <person name="Blake D.P."/>
            <person name="Joachim A."/>
        </authorList>
    </citation>
    <scope>NUCLEOTIDE SEQUENCE [LARGE SCALE GENOMIC DNA]</scope>
    <source>
        <strain evidence="3 4">Wien I</strain>
    </source>
</reference>
<dbReference type="AlphaFoldDB" id="A0A2C6L5H8"/>
<feature type="transmembrane region" description="Helical" evidence="2">
    <location>
        <begin position="202"/>
        <end position="224"/>
    </location>
</feature>
<dbReference type="RefSeq" id="XP_067924519.1">
    <property type="nucleotide sequence ID" value="XM_068063490.1"/>
</dbReference>
<accession>A0A2C6L5H8</accession>
<feature type="transmembrane region" description="Helical" evidence="2">
    <location>
        <begin position="129"/>
        <end position="146"/>
    </location>
</feature>
<dbReference type="VEuPathDB" id="ToxoDB:CSUI_003292"/>
<keyword evidence="2" id="KW-0472">Membrane</keyword>
<feature type="compositionally biased region" description="Basic and acidic residues" evidence="1">
    <location>
        <begin position="40"/>
        <end position="50"/>
    </location>
</feature>